<evidence type="ECO:0000313" key="2">
    <source>
        <dbReference type="WBParaSite" id="GPLIN_000673200"/>
    </source>
</evidence>
<reference evidence="2" key="3">
    <citation type="submission" date="2016-06" db="UniProtKB">
        <authorList>
            <consortium name="WormBaseParasite"/>
        </authorList>
    </citation>
    <scope>IDENTIFICATION</scope>
</reference>
<reference evidence="1" key="1">
    <citation type="submission" date="2013-12" db="EMBL/GenBank/DDBJ databases">
        <authorList>
            <person name="Aslett M."/>
        </authorList>
    </citation>
    <scope>NUCLEOTIDE SEQUENCE [LARGE SCALE GENOMIC DNA]</scope>
    <source>
        <strain evidence="1">Lindley</strain>
    </source>
</reference>
<dbReference type="InterPro" id="IPR027417">
    <property type="entry name" value="P-loop_NTPase"/>
</dbReference>
<name>A0A183C1I8_GLOPA</name>
<accession>A0A183C1I8</accession>
<dbReference type="Gene3D" id="3.40.50.300">
    <property type="entry name" value="P-loop containing nucleotide triphosphate hydrolases"/>
    <property type="match status" value="1"/>
</dbReference>
<sequence length="111" mass="12736">MLLGSQGQKDMFRKLKDVFGFNYFRFKQVIASRHCWDTTISCALLRSSMDTVEVESIYSNLASTEPTIKLLYVTPEMIGASIRLNGAFMSLFRRNLLARFVVSGRRQRNTS</sequence>
<proteinExistence type="predicted"/>
<dbReference type="AlphaFoldDB" id="A0A183C1I8"/>
<organism evidence="1 2">
    <name type="scientific">Globodera pallida</name>
    <name type="common">Potato cyst nematode worm</name>
    <name type="synonym">Heterodera pallida</name>
    <dbReference type="NCBI Taxonomy" id="36090"/>
    <lineage>
        <taxon>Eukaryota</taxon>
        <taxon>Metazoa</taxon>
        <taxon>Ecdysozoa</taxon>
        <taxon>Nematoda</taxon>
        <taxon>Chromadorea</taxon>
        <taxon>Rhabditida</taxon>
        <taxon>Tylenchina</taxon>
        <taxon>Tylenchomorpha</taxon>
        <taxon>Tylenchoidea</taxon>
        <taxon>Heteroderidae</taxon>
        <taxon>Heteroderinae</taxon>
        <taxon>Globodera</taxon>
    </lineage>
</organism>
<keyword evidence="1" id="KW-1185">Reference proteome</keyword>
<dbReference type="WBParaSite" id="GPLIN_000673200">
    <property type="protein sequence ID" value="GPLIN_000673200"/>
    <property type="gene ID" value="GPLIN_000673200"/>
</dbReference>
<evidence type="ECO:0000313" key="1">
    <source>
        <dbReference type="Proteomes" id="UP000050741"/>
    </source>
</evidence>
<dbReference type="Proteomes" id="UP000050741">
    <property type="component" value="Unassembled WGS sequence"/>
</dbReference>
<reference evidence="1" key="2">
    <citation type="submission" date="2014-05" db="EMBL/GenBank/DDBJ databases">
        <title>The genome and life-stage specific transcriptomes of Globodera pallida elucidate key aspects of plant parasitism by a cyst nematode.</title>
        <authorList>
            <person name="Cotton J.A."/>
            <person name="Lilley C.J."/>
            <person name="Jones L.M."/>
            <person name="Kikuchi T."/>
            <person name="Reid A.J."/>
            <person name="Thorpe P."/>
            <person name="Tsai I.J."/>
            <person name="Beasley H."/>
            <person name="Blok V."/>
            <person name="Cock P.J.A."/>
            <person name="Van den Akker S.E."/>
            <person name="Holroyd N."/>
            <person name="Hunt M."/>
            <person name="Mantelin S."/>
            <person name="Naghra H."/>
            <person name="Pain A."/>
            <person name="Palomares-Rius J.E."/>
            <person name="Zarowiecki M."/>
            <person name="Berriman M."/>
            <person name="Jones J.T."/>
            <person name="Urwin P.E."/>
        </authorList>
    </citation>
    <scope>NUCLEOTIDE SEQUENCE [LARGE SCALE GENOMIC DNA]</scope>
    <source>
        <strain evidence="1">Lindley</strain>
    </source>
</reference>
<protein>
    <submittedName>
        <fullName evidence="2">DUF4817 domain-containing protein</fullName>
    </submittedName>
</protein>